<feature type="transmembrane region" description="Helical" evidence="10">
    <location>
        <begin position="312"/>
        <end position="335"/>
    </location>
</feature>
<dbReference type="EMBL" id="ATHL01000151">
    <property type="protein sequence ID" value="EQB07988.1"/>
    <property type="molecule type" value="Genomic_DNA"/>
</dbReference>
<feature type="domain" description="Major facilitator superfamily (MFS) profile" evidence="11">
    <location>
        <begin position="28"/>
        <end position="472"/>
    </location>
</feature>
<dbReference type="InterPro" id="IPR005828">
    <property type="entry name" value="MFS_sugar_transport-like"/>
</dbReference>
<proteinExistence type="inferred from homology"/>
<dbReference type="InterPro" id="IPR020846">
    <property type="entry name" value="MFS_dom"/>
</dbReference>
<keyword evidence="4" id="KW-1003">Cell membrane</keyword>
<dbReference type="PROSITE" id="PS50850">
    <property type="entry name" value="MFS"/>
    <property type="match status" value="1"/>
</dbReference>
<feature type="transmembrane region" description="Helical" evidence="10">
    <location>
        <begin position="342"/>
        <end position="362"/>
    </location>
</feature>
<keyword evidence="3 9" id="KW-0813">Transport</keyword>
<keyword evidence="13" id="KW-1185">Reference proteome</keyword>
<keyword evidence="5" id="KW-0762">Sugar transport</keyword>
<dbReference type="InterPro" id="IPR047984">
    <property type="entry name" value="XylE-like"/>
</dbReference>
<accession>T0H7B7</accession>
<dbReference type="AlphaFoldDB" id="T0H7B7"/>
<sequence length="481" mass="50237">MTAAQTGPLGGPDIGGETRINMAFIVAIVAVATIGGFMFGYDSGVINGTQKGLEAAFDLGKLGIGFNVGAILVGSSIGAFAAGRMADVIGRRGVMMLSAVLFFVSALVAGAAGSSAIFIIARIVGGLGVGAASVISPVYISEVTPAAIRGRLSSVQQVMIITGLTGAFVANFVLARYAGGSTEALWLDLPAWRWMFWLQAIPAAIYFFALLIIPESPRYLVVKGQEPRAHAVLTKLFGTAEADRKVAEIRASLAADHHKPKLSDLIEKTTGRVRPIVWAGIGLAVFQQLVGINVVFYYGATLWEAVGFSEDYALQTNILSGVLSIGACLATIALVDRIGRKPLLLIGSAGMAVTLAIVAYAFSTAVTGADGAVSLPGNNGVIALVAANLYVIFFNMSWGPIMWVMLGEMFPNQIRGSGLAVAGFAQWIANAAVSVSFPALAVSPGLAVTYTGYAFFAAVSFFFVRAMVNETKGRELEEMEG</sequence>
<dbReference type="PATRIC" id="fig|1096930.3.peg.4315"/>
<evidence type="ECO:0000256" key="8">
    <source>
        <dbReference type="ARBA" id="ARBA00023136"/>
    </source>
</evidence>
<dbReference type="InterPro" id="IPR050820">
    <property type="entry name" value="MFS_Sugar_Transporter"/>
</dbReference>
<feature type="transmembrane region" description="Helical" evidence="10">
    <location>
        <begin position="20"/>
        <end position="41"/>
    </location>
</feature>
<dbReference type="NCBIfam" id="TIGR00879">
    <property type="entry name" value="SP"/>
    <property type="match status" value="1"/>
</dbReference>
<evidence type="ECO:0000256" key="7">
    <source>
        <dbReference type="ARBA" id="ARBA00022989"/>
    </source>
</evidence>
<evidence type="ECO:0000256" key="3">
    <source>
        <dbReference type="ARBA" id="ARBA00022448"/>
    </source>
</evidence>
<evidence type="ECO:0000256" key="10">
    <source>
        <dbReference type="SAM" id="Phobius"/>
    </source>
</evidence>
<evidence type="ECO:0000259" key="11">
    <source>
        <dbReference type="PROSITE" id="PS50850"/>
    </source>
</evidence>
<dbReference type="OrthoDB" id="5368493at2"/>
<dbReference type="Pfam" id="PF00083">
    <property type="entry name" value="Sugar_tr"/>
    <property type="match status" value="1"/>
</dbReference>
<dbReference type="CDD" id="cd17359">
    <property type="entry name" value="MFS_XylE_like"/>
    <property type="match status" value="1"/>
</dbReference>
<comment type="subcellular location">
    <subcellularLocation>
        <location evidence="1">Cell membrane</location>
        <topology evidence="1">Multi-pass membrane protein</topology>
    </subcellularLocation>
</comment>
<feature type="transmembrane region" description="Helical" evidence="10">
    <location>
        <begin position="152"/>
        <end position="174"/>
    </location>
</feature>
<dbReference type="GO" id="GO:0022857">
    <property type="term" value="F:transmembrane transporter activity"/>
    <property type="evidence" value="ECO:0007669"/>
    <property type="project" value="InterPro"/>
</dbReference>
<evidence type="ECO:0000256" key="6">
    <source>
        <dbReference type="ARBA" id="ARBA00022692"/>
    </source>
</evidence>
<feature type="transmembrane region" description="Helical" evidence="10">
    <location>
        <begin position="382"/>
        <end position="406"/>
    </location>
</feature>
<dbReference type="eggNOG" id="COG0477">
    <property type="taxonomic scope" value="Bacteria"/>
</dbReference>
<gene>
    <name evidence="12" type="ORF">L284_21950</name>
</gene>
<name>T0H7B7_9SPHN</name>
<dbReference type="FunFam" id="1.20.1250.20:FF:000122">
    <property type="entry name" value="D-xylose transporter XylE"/>
    <property type="match status" value="1"/>
</dbReference>
<feature type="transmembrane region" description="Helical" evidence="10">
    <location>
        <begin position="276"/>
        <end position="300"/>
    </location>
</feature>
<dbReference type="InterPro" id="IPR003663">
    <property type="entry name" value="Sugar/inositol_transpt"/>
</dbReference>
<dbReference type="PROSITE" id="PS00217">
    <property type="entry name" value="SUGAR_TRANSPORT_2"/>
    <property type="match status" value="1"/>
</dbReference>
<dbReference type="PANTHER" id="PTHR48023">
    <property type="entry name" value="D-XYLOSE-PROTON SYMPORTER-LIKE 2"/>
    <property type="match status" value="1"/>
</dbReference>
<evidence type="ECO:0000313" key="13">
    <source>
        <dbReference type="Proteomes" id="UP000015527"/>
    </source>
</evidence>
<feature type="transmembrane region" description="Helical" evidence="10">
    <location>
        <begin position="194"/>
        <end position="213"/>
    </location>
</feature>
<comment type="similarity">
    <text evidence="2 9">Belongs to the major facilitator superfamily. Sugar transporter (TC 2.A.1.1) family.</text>
</comment>
<evidence type="ECO:0000256" key="2">
    <source>
        <dbReference type="ARBA" id="ARBA00010992"/>
    </source>
</evidence>
<evidence type="ECO:0000313" key="12">
    <source>
        <dbReference type="EMBL" id="EQB07988.1"/>
    </source>
</evidence>
<comment type="caution">
    <text evidence="12">The sequence shown here is derived from an EMBL/GenBank/DDBJ whole genome shotgun (WGS) entry which is preliminary data.</text>
</comment>
<dbReference type="InterPro" id="IPR005829">
    <property type="entry name" value="Sugar_transporter_CS"/>
</dbReference>
<dbReference type="RefSeq" id="WP_021236055.1">
    <property type="nucleotide sequence ID" value="NZ_ATHL01000151.1"/>
</dbReference>
<dbReference type="SUPFAM" id="SSF103473">
    <property type="entry name" value="MFS general substrate transporter"/>
    <property type="match status" value="1"/>
</dbReference>
<keyword evidence="8 10" id="KW-0472">Membrane</keyword>
<evidence type="ECO:0000256" key="5">
    <source>
        <dbReference type="ARBA" id="ARBA00022597"/>
    </source>
</evidence>
<feature type="transmembrane region" description="Helical" evidence="10">
    <location>
        <begin position="418"/>
        <end position="441"/>
    </location>
</feature>
<dbReference type="Gene3D" id="1.20.1250.20">
    <property type="entry name" value="MFS general substrate transporter like domains"/>
    <property type="match status" value="1"/>
</dbReference>
<evidence type="ECO:0000256" key="1">
    <source>
        <dbReference type="ARBA" id="ARBA00004651"/>
    </source>
</evidence>
<feature type="transmembrane region" description="Helical" evidence="10">
    <location>
        <begin position="119"/>
        <end position="140"/>
    </location>
</feature>
<keyword evidence="7 10" id="KW-1133">Transmembrane helix</keyword>
<dbReference type="PANTHER" id="PTHR48023:SF4">
    <property type="entry name" value="D-XYLOSE-PROTON SYMPORTER-LIKE 2"/>
    <property type="match status" value="1"/>
</dbReference>
<dbReference type="PRINTS" id="PR00171">
    <property type="entry name" value="SUGRTRNSPORT"/>
</dbReference>
<feature type="transmembrane region" description="Helical" evidence="10">
    <location>
        <begin position="94"/>
        <end position="113"/>
    </location>
</feature>
<keyword evidence="6 10" id="KW-0812">Transmembrane</keyword>
<organism evidence="12 13">
    <name type="scientific">Novosphingobium lindaniclasticum LE124</name>
    <dbReference type="NCBI Taxonomy" id="1096930"/>
    <lineage>
        <taxon>Bacteria</taxon>
        <taxon>Pseudomonadati</taxon>
        <taxon>Pseudomonadota</taxon>
        <taxon>Alphaproteobacteria</taxon>
        <taxon>Sphingomonadales</taxon>
        <taxon>Sphingomonadaceae</taxon>
        <taxon>Novosphingobium</taxon>
    </lineage>
</organism>
<reference evidence="12 13" key="1">
    <citation type="journal article" date="2013" name="Genome Announc.">
        <title>Genome Sequence of Novosphingobium lindaniclasticum LE124T, Isolated from a Hexachlorocyclohexane Dumpsite.</title>
        <authorList>
            <person name="Saxena A."/>
            <person name="Nayyar N."/>
            <person name="Sangwan N."/>
            <person name="Kumari R."/>
            <person name="Khurana J.P."/>
            <person name="Lal R."/>
        </authorList>
    </citation>
    <scope>NUCLEOTIDE SEQUENCE [LARGE SCALE GENOMIC DNA]</scope>
    <source>
        <strain evidence="12 13">LE124</strain>
    </source>
</reference>
<feature type="transmembrane region" description="Helical" evidence="10">
    <location>
        <begin position="447"/>
        <end position="468"/>
    </location>
</feature>
<dbReference type="Proteomes" id="UP000015527">
    <property type="component" value="Unassembled WGS sequence"/>
</dbReference>
<protein>
    <submittedName>
        <fullName evidence="12">Major facilitator transporter</fullName>
    </submittedName>
</protein>
<dbReference type="GO" id="GO:0005886">
    <property type="term" value="C:plasma membrane"/>
    <property type="evidence" value="ECO:0007669"/>
    <property type="project" value="UniProtKB-SubCell"/>
</dbReference>
<evidence type="ECO:0000256" key="9">
    <source>
        <dbReference type="RuleBase" id="RU003346"/>
    </source>
</evidence>
<dbReference type="PROSITE" id="PS00216">
    <property type="entry name" value="SUGAR_TRANSPORT_1"/>
    <property type="match status" value="2"/>
</dbReference>
<evidence type="ECO:0000256" key="4">
    <source>
        <dbReference type="ARBA" id="ARBA00022475"/>
    </source>
</evidence>
<dbReference type="InterPro" id="IPR036259">
    <property type="entry name" value="MFS_trans_sf"/>
</dbReference>
<feature type="transmembrane region" description="Helical" evidence="10">
    <location>
        <begin position="61"/>
        <end position="82"/>
    </location>
</feature>